<dbReference type="PANTHER" id="PTHR43767">
    <property type="entry name" value="LONG-CHAIN-FATTY-ACID--COA LIGASE"/>
    <property type="match status" value="1"/>
</dbReference>
<dbReference type="Pfam" id="PF00501">
    <property type="entry name" value="AMP-binding"/>
    <property type="match status" value="2"/>
</dbReference>
<keyword evidence="4" id="KW-0436">Ligase</keyword>
<sequence>MGRELSIGRLFGHFASTRPDAVALVEDGSDDVMTWTELDRATNRLARVYAAAGVGKDSVVAVVLPNSAALVRACVATWKLGATTLPLSVKLPPAERERILALAPPALVVESEVDASGLSEAELPDVSPKYWKALTSGGSTGKPKLIFSHDRPQWDPNVSVVEYMHPDGVHLVVGPLYHNAAFIYSMRGLFSGNRLVVMRRFDAARVLRLVEEHAVTWMQLVPTMMNRIWKLPPEVRAAADLSSLRTLLHVGGPCAPWLKEAWIDWLGPDRVMEVYAGTESQGITLINGREWLSHRGSVGRAIRGSRFEVQDEQGRVVPPGVVGEVFLMPADGPGSTYHYVGAAPRSRDGWESLGDLGHYDEDGFLYLDDRSTDCVVSGGANVYPAEVEGALDSCPGVRASAVIGLPDEDLGQRVVAIVEADPDVTAEALDAHLTSLLAPYKRPRAYELTQSPLRDEAGKVRRSALRAQRLPTGTAS</sequence>
<dbReference type="InterPro" id="IPR042099">
    <property type="entry name" value="ANL_N_sf"/>
</dbReference>
<feature type="region of interest" description="Disordered" evidence="1">
    <location>
        <begin position="451"/>
        <end position="476"/>
    </location>
</feature>
<proteinExistence type="predicted"/>
<dbReference type="InterPro" id="IPR050237">
    <property type="entry name" value="ATP-dep_AMP-bd_enzyme"/>
</dbReference>
<dbReference type="OrthoDB" id="9803968at2"/>
<name>A0A4R7W6D5_9PSEU</name>
<dbReference type="AlphaFoldDB" id="A0A4R7W6D5"/>
<dbReference type="Gene3D" id="3.40.50.12780">
    <property type="entry name" value="N-terminal domain of ligase-like"/>
    <property type="match status" value="1"/>
</dbReference>
<reference evidence="4 5" key="1">
    <citation type="submission" date="2019-03" db="EMBL/GenBank/DDBJ databases">
        <title>Genomic Encyclopedia of Archaeal and Bacterial Type Strains, Phase II (KMG-II): from individual species to whole genera.</title>
        <authorList>
            <person name="Goeker M."/>
        </authorList>
    </citation>
    <scope>NUCLEOTIDE SEQUENCE [LARGE SCALE GENOMIC DNA]</scope>
    <source>
        <strain evidence="4 5">DSM 45499</strain>
    </source>
</reference>
<keyword evidence="5" id="KW-1185">Reference proteome</keyword>
<evidence type="ECO:0000313" key="5">
    <source>
        <dbReference type="Proteomes" id="UP000294927"/>
    </source>
</evidence>
<feature type="domain" description="AMP-dependent synthetase/ligase" evidence="2">
    <location>
        <begin position="13"/>
        <end position="114"/>
    </location>
</feature>
<gene>
    <name evidence="4" type="ORF">CLV71_101591</name>
</gene>
<evidence type="ECO:0000313" key="4">
    <source>
        <dbReference type="EMBL" id="TDV57718.1"/>
    </source>
</evidence>
<dbReference type="EMBL" id="SOCP01000001">
    <property type="protein sequence ID" value="TDV57718.1"/>
    <property type="molecule type" value="Genomic_DNA"/>
</dbReference>
<dbReference type="InterPro" id="IPR045851">
    <property type="entry name" value="AMP-bd_C_sf"/>
</dbReference>
<evidence type="ECO:0000259" key="3">
    <source>
        <dbReference type="Pfam" id="PF13193"/>
    </source>
</evidence>
<dbReference type="Pfam" id="PF13193">
    <property type="entry name" value="AMP-binding_C"/>
    <property type="match status" value="1"/>
</dbReference>
<dbReference type="SUPFAM" id="SSF56801">
    <property type="entry name" value="Acetyl-CoA synthetase-like"/>
    <property type="match status" value="1"/>
</dbReference>
<dbReference type="InterPro" id="IPR000873">
    <property type="entry name" value="AMP-dep_synth/lig_dom"/>
</dbReference>
<accession>A0A4R7W6D5</accession>
<comment type="caution">
    <text evidence="4">The sequence shown here is derived from an EMBL/GenBank/DDBJ whole genome shotgun (WGS) entry which is preliminary data.</text>
</comment>
<dbReference type="PANTHER" id="PTHR43767:SF1">
    <property type="entry name" value="NONRIBOSOMAL PEPTIDE SYNTHASE PES1 (EUROFUNG)-RELATED"/>
    <property type="match status" value="1"/>
</dbReference>
<dbReference type="InterPro" id="IPR025110">
    <property type="entry name" value="AMP-bd_C"/>
</dbReference>
<evidence type="ECO:0000256" key="1">
    <source>
        <dbReference type="SAM" id="MobiDB-lite"/>
    </source>
</evidence>
<dbReference type="Proteomes" id="UP000294927">
    <property type="component" value="Unassembled WGS sequence"/>
</dbReference>
<feature type="domain" description="AMP-dependent synthetase/ligase" evidence="2">
    <location>
        <begin position="136"/>
        <end position="326"/>
    </location>
</feature>
<feature type="domain" description="AMP-binding enzyme C-terminal" evidence="3">
    <location>
        <begin position="386"/>
        <end position="450"/>
    </location>
</feature>
<protein>
    <submittedName>
        <fullName evidence="4">Bile acid-coenzyme A ligase</fullName>
    </submittedName>
</protein>
<dbReference type="Gene3D" id="3.30.300.30">
    <property type="match status" value="1"/>
</dbReference>
<evidence type="ECO:0000259" key="2">
    <source>
        <dbReference type="Pfam" id="PF00501"/>
    </source>
</evidence>
<dbReference type="GO" id="GO:0016878">
    <property type="term" value="F:acid-thiol ligase activity"/>
    <property type="evidence" value="ECO:0007669"/>
    <property type="project" value="UniProtKB-ARBA"/>
</dbReference>
<organism evidence="4 5">
    <name type="scientific">Actinophytocola oryzae</name>
    <dbReference type="NCBI Taxonomy" id="502181"/>
    <lineage>
        <taxon>Bacteria</taxon>
        <taxon>Bacillati</taxon>
        <taxon>Actinomycetota</taxon>
        <taxon>Actinomycetes</taxon>
        <taxon>Pseudonocardiales</taxon>
        <taxon>Pseudonocardiaceae</taxon>
    </lineage>
</organism>
<dbReference type="RefSeq" id="WP_133900950.1">
    <property type="nucleotide sequence ID" value="NZ_SOCP01000001.1"/>
</dbReference>